<organism evidence="1 2">
    <name type="scientific">Racocetra persica</name>
    <dbReference type="NCBI Taxonomy" id="160502"/>
    <lineage>
        <taxon>Eukaryota</taxon>
        <taxon>Fungi</taxon>
        <taxon>Fungi incertae sedis</taxon>
        <taxon>Mucoromycota</taxon>
        <taxon>Glomeromycotina</taxon>
        <taxon>Glomeromycetes</taxon>
        <taxon>Diversisporales</taxon>
        <taxon>Gigasporaceae</taxon>
        <taxon>Racocetra</taxon>
    </lineage>
</organism>
<name>A0ACA9SQW3_9GLOM</name>
<evidence type="ECO:0000313" key="2">
    <source>
        <dbReference type="Proteomes" id="UP000789920"/>
    </source>
</evidence>
<proteinExistence type="predicted"/>
<sequence length="65" mass="7620">MSFRNNPPRCSDSDPNGMSSVFKINNALDMLRRLQSIEQTYILKLNKALDRQEKKLLSLRLIRLQ</sequence>
<protein>
    <submittedName>
        <fullName evidence="1">32592_t:CDS:1</fullName>
    </submittedName>
</protein>
<gene>
    <name evidence="1" type="ORF">RPERSI_LOCUS34222</name>
</gene>
<dbReference type="EMBL" id="CAJVQC010152000">
    <property type="protein sequence ID" value="CAG8846595.1"/>
    <property type="molecule type" value="Genomic_DNA"/>
</dbReference>
<evidence type="ECO:0000313" key="1">
    <source>
        <dbReference type="EMBL" id="CAG8846595.1"/>
    </source>
</evidence>
<comment type="caution">
    <text evidence="1">The sequence shown here is derived from an EMBL/GenBank/DDBJ whole genome shotgun (WGS) entry which is preliminary data.</text>
</comment>
<dbReference type="Proteomes" id="UP000789920">
    <property type="component" value="Unassembled WGS sequence"/>
</dbReference>
<feature type="non-terminal residue" evidence="1">
    <location>
        <position position="65"/>
    </location>
</feature>
<keyword evidence="2" id="KW-1185">Reference proteome</keyword>
<accession>A0ACA9SQW3</accession>
<reference evidence="1" key="1">
    <citation type="submission" date="2021-06" db="EMBL/GenBank/DDBJ databases">
        <authorList>
            <person name="Kallberg Y."/>
            <person name="Tangrot J."/>
            <person name="Rosling A."/>
        </authorList>
    </citation>
    <scope>NUCLEOTIDE SEQUENCE</scope>
    <source>
        <strain evidence="1">MA461A</strain>
    </source>
</reference>